<protein>
    <submittedName>
        <fullName evidence="7">Transmembrane protein 115 (inferred by orthology to a human protein)</fullName>
    </submittedName>
</protein>
<keyword evidence="6" id="KW-1185">Reference proteome</keyword>
<dbReference type="GO" id="GO:0016020">
    <property type="term" value="C:membrane"/>
    <property type="evidence" value="ECO:0007669"/>
    <property type="project" value="UniProtKB-SubCell"/>
</dbReference>
<reference evidence="6" key="1">
    <citation type="submission" date="2014-07" db="EMBL/GenBank/DDBJ databases">
        <authorList>
            <person name="Martin A.A"/>
            <person name="De Silva N."/>
        </authorList>
    </citation>
    <scope>NUCLEOTIDE SEQUENCE</scope>
</reference>
<keyword evidence="4 5" id="KW-0472">Membrane</keyword>
<keyword evidence="3 5" id="KW-1133">Transmembrane helix</keyword>
<comment type="subcellular location">
    <subcellularLocation>
        <location evidence="1">Membrane</location>
        <topology evidence="1">Multi-pass membrane protein</topology>
    </subcellularLocation>
</comment>
<dbReference type="SMART" id="SM01160">
    <property type="entry name" value="DUF1751"/>
    <property type="match status" value="1"/>
</dbReference>
<dbReference type="WBParaSite" id="SVE_0114900.1">
    <property type="protein sequence ID" value="SVE_0114900.1"/>
    <property type="gene ID" value="SVE_0114900"/>
</dbReference>
<dbReference type="Pfam" id="PF08551">
    <property type="entry name" value="DUF1751"/>
    <property type="match status" value="1"/>
</dbReference>
<dbReference type="PANTHER" id="PTHR13377:SF3">
    <property type="entry name" value="TRANSMEMBRANE PROTEIN 115"/>
    <property type="match status" value="1"/>
</dbReference>
<proteinExistence type="predicted"/>
<name>A0A0K0EX95_STRVS</name>
<evidence type="ECO:0000256" key="3">
    <source>
        <dbReference type="ARBA" id="ARBA00022989"/>
    </source>
</evidence>
<accession>A0A0K0EX95</accession>
<organism evidence="6 7">
    <name type="scientific">Strongyloides venezuelensis</name>
    <name type="common">Threadworm</name>
    <dbReference type="NCBI Taxonomy" id="75913"/>
    <lineage>
        <taxon>Eukaryota</taxon>
        <taxon>Metazoa</taxon>
        <taxon>Ecdysozoa</taxon>
        <taxon>Nematoda</taxon>
        <taxon>Chromadorea</taxon>
        <taxon>Rhabditida</taxon>
        <taxon>Tylenchina</taxon>
        <taxon>Panagrolaimomorpha</taxon>
        <taxon>Strongyloidoidea</taxon>
        <taxon>Strongyloididae</taxon>
        <taxon>Strongyloides</taxon>
    </lineage>
</organism>
<dbReference type="STRING" id="75913.A0A0K0EX95"/>
<sequence>MFKPTKENININSQKALQIYGELKNRLLNSDYFLKAYYGINILGFLISFLPFGEYIFYYHTIDLLNLRFLTYPIAAIVEPNILMLFMSIISSYYAYYMIEATWKKKEIIKFGIVIHCLTTILIGVVIYIIYRTIERDSWILDEVINGLVPISAAFFVPIKQFLPDAAIFATPFGRVKNTHLPFCCILSTFIFYLIGLVRFVCIFQTTIAIQLSWTYLRFYQENPNDKTTHGDLSDHFAWHTLFPRLFHKPLIQVGIICYNLLTKLNLYKPITLVDVNAMGSVPITGIVSTDPVEAQRSRDAERRRQKALNDLKARLAKNKLEKMIGNPAQVNSDVLESVKVKTSNE</sequence>
<dbReference type="Proteomes" id="UP000035680">
    <property type="component" value="Unassembled WGS sequence"/>
</dbReference>
<feature type="transmembrane region" description="Helical" evidence="5">
    <location>
        <begin position="180"/>
        <end position="202"/>
    </location>
</feature>
<keyword evidence="2 5" id="KW-0812">Transmembrane</keyword>
<dbReference type="PANTHER" id="PTHR13377">
    <property type="entry name" value="PLACENTAL PROTEIN 6"/>
    <property type="match status" value="1"/>
</dbReference>
<dbReference type="AlphaFoldDB" id="A0A0K0EX95"/>
<evidence type="ECO:0000256" key="1">
    <source>
        <dbReference type="ARBA" id="ARBA00004141"/>
    </source>
</evidence>
<evidence type="ECO:0000313" key="6">
    <source>
        <dbReference type="Proteomes" id="UP000035680"/>
    </source>
</evidence>
<feature type="transmembrane region" description="Helical" evidence="5">
    <location>
        <begin position="36"/>
        <end position="58"/>
    </location>
</feature>
<feature type="transmembrane region" description="Helical" evidence="5">
    <location>
        <begin position="70"/>
        <end position="96"/>
    </location>
</feature>
<evidence type="ECO:0000256" key="5">
    <source>
        <dbReference type="SAM" id="Phobius"/>
    </source>
</evidence>
<dbReference type="GO" id="GO:0006890">
    <property type="term" value="P:retrograde vesicle-mediated transport, Golgi to endoplasmic reticulum"/>
    <property type="evidence" value="ECO:0007669"/>
    <property type="project" value="InterPro"/>
</dbReference>
<evidence type="ECO:0000313" key="7">
    <source>
        <dbReference type="WBParaSite" id="SVE_0114900.1"/>
    </source>
</evidence>
<feature type="transmembrane region" description="Helical" evidence="5">
    <location>
        <begin position="108"/>
        <end position="131"/>
    </location>
</feature>
<evidence type="ECO:0000256" key="4">
    <source>
        <dbReference type="ARBA" id="ARBA00023136"/>
    </source>
</evidence>
<evidence type="ECO:0000256" key="2">
    <source>
        <dbReference type="ARBA" id="ARBA00022692"/>
    </source>
</evidence>
<dbReference type="InterPro" id="IPR013861">
    <property type="entry name" value="TMEM115/Pdh1/Rbl19"/>
</dbReference>
<dbReference type="GO" id="GO:0005794">
    <property type="term" value="C:Golgi apparatus"/>
    <property type="evidence" value="ECO:0007669"/>
    <property type="project" value="TreeGrafter"/>
</dbReference>
<reference evidence="7" key="2">
    <citation type="submission" date="2015-08" db="UniProtKB">
        <authorList>
            <consortium name="WormBaseParasite"/>
        </authorList>
    </citation>
    <scope>IDENTIFICATION</scope>
</reference>